<proteinExistence type="predicted"/>
<dbReference type="GO" id="GO:0016405">
    <property type="term" value="F:CoA-ligase activity"/>
    <property type="evidence" value="ECO:0007669"/>
    <property type="project" value="TreeGrafter"/>
</dbReference>
<dbReference type="Pfam" id="PF13193">
    <property type="entry name" value="AMP-binding_C"/>
    <property type="match status" value="1"/>
</dbReference>
<dbReference type="InterPro" id="IPR020845">
    <property type="entry name" value="AMP-binding_CS"/>
</dbReference>
<sequence length="526" mass="58580">MTLSDESNYTLSYPNHSLYQNLLEVASKIPERIAVVDGKKSYSYNDIITDSNKLAFFLYNSGIEKEDTVAILLNNSYNFIISLFACFQVGAKVTLLNPRLSEKDISSNFIDSDAIALITQSELKEKFATAIKNHAFNIKIITNSYVSNESKENDYVLIDSILQKNDYYTEDQSNSKSIALLLYTGGTTGLPKAVMLSHYNLLANSIQFNSALDKIEREPEKSVVLGILPFYHSFGLMACVFSPLFKGSKIVVLPKFDPKKVWETIIKEKVTELYAVPTMYVALTLEKIPSKNLSLKICVSGGAPLPIELGEKFYKLTGVKICEGYGLTECSPVTHLNPPDSPKLGSIGIPLPDTKAKIIDPETEQNIVIEGEIGELVIKGPQVMMGYYKKGIESIKTFTSDGWLRTGDLASIDDEGFFFIVDRLKEVIISGGLKIYPREVEELVFKIPGVAYTALIGILDEYYGEVGKLYVVTKEGYNITKEQIIEFLKNKVATYKIPKEIEFVDSLPLSGPGKIAKRELEKLNNS</sequence>
<dbReference type="AlphaFoldDB" id="A0A9Y1BMK4"/>
<gene>
    <name evidence="3" type="ORF">K9W45_05000</name>
</gene>
<dbReference type="SUPFAM" id="SSF56801">
    <property type="entry name" value="Acetyl-CoA synthetase-like"/>
    <property type="match status" value="1"/>
</dbReference>
<dbReference type="PROSITE" id="PS00455">
    <property type="entry name" value="AMP_BINDING"/>
    <property type="match status" value="1"/>
</dbReference>
<evidence type="ECO:0000259" key="1">
    <source>
        <dbReference type="Pfam" id="PF00501"/>
    </source>
</evidence>
<dbReference type="EMBL" id="CP084166">
    <property type="protein sequence ID" value="UJG41821.1"/>
    <property type="molecule type" value="Genomic_DNA"/>
</dbReference>
<dbReference type="InterPro" id="IPR000873">
    <property type="entry name" value="AMP-dep_synth/lig_dom"/>
</dbReference>
<dbReference type="Gene3D" id="3.40.50.12780">
    <property type="entry name" value="N-terminal domain of ligase-like"/>
    <property type="match status" value="1"/>
</dbReference>
<dbReference type="Pfam" id="PF00501">
    <property type="entry name" value="AMP-binding"/>
    <property type="match status" value="1"/>
</dbReference>
<feature type="domain" description="AMP-binding enzyme C-terminal" evidence="2">
    <location>
        <begin position="439"/>
        <end position="514"/>
    </location>
</feature>
<reference evidence="3" key="1">
    <citation type="journal article" date="2022" name="Nat. Microbiol.">
        <title>Unique mobile elements and scalable gene flow at the prokaryote-eukaryote boundary revealed by circularized Asgard archaea genomes.</title>
        <authorList>
            <person name="Wu F."/>
            <person name="Speth D.R."/>
            <person name="Philosof A."/>
            <person name="Cremiere A."/>
            <person name="Narayanan A."/>
            <person name="Barco R.A."/>
            <person name="Connon S.A."/>
            <person name="Amend J.P."/>
            <person name="Antoshechkin I.A."/>
            <person name="Orphan V.J."/>
        </authorList>
    </citation>
    <scope>NUCLEOTIDE SEQUENCE</scope>
    <source>
        <strain evidence="3">PM71</strain>
    </source>
</reference>
<evidence type="ECO:0000313" key="3">
    <source>
        <dbReference type="EMBL" id="UJG41821.1"/>
    </source>
</evidence>
<dbReference type="InterPro" id="IPR025110">
    <property type="entry name" value="AMP-bd_C"/>
</dbReference>
<dbReference type="Gene3D" id="3.30.300.30">
    <property type="match status" value="1"/>
</dbReference>
<dbReference type="InterPro" id="IPR042099">
    <property type="entry name" value="ANL_N_sf"/>
</dbReference>
<name>A0A9Y1BMK4_9ARCH</name>
<accession>A0A9Y1BMK4</accession>
<protein>
    <submittedName>
        <fullName evidence="3">AMP-binding protein</fullName>
    </submittedName>
</protein>
<organism evidence="3">
    <name type="scientific">Candidatus Heimdallarchaeum aukensis</name>
    <dbReference type="NCBI Taxonomy" id="2876573"/>
    <lineage>
        <taxon>Archaea</taxon>
        <taxon>Promethearchaeati</taxon>
        <taxon>Candidatus Heimdallarchaeota</taxon>
        <taxon>Candidatus Heimdallarchaeia (ex Rinke et al. 2021) (nom. nud.)</taxon>
        <taxon>Candidatus Heimdallarchaeales</taxon>
        <taxon>Candidatus Heimdallarchaeaceae</taxon>
        <taxon>Candidatus Heimdallarchaeum</taxon>
    </lineage>
</organism>
<dbReference type="Proteomes" id="UP001201020">
    <property type="component" value="Chromosome"/>
</dbReference>
<evidence type="ECO:0000259" key="2">
    <source>
        <dbReference type="Pfam" id="PF13193"/>
    </source>
</evidence>
<dbReference type="PANTHER" id="PTHR24096">
    <property type="entry name" value="LONG-CHAIN-FATTY-ACID--COA LIGASE"/>
    <property type="match status" value="1"/>
</dbReference>
<feature type="domain" description="AMP-dependent synthetase/ligase" evidence="1">
    <location>
        <begin position="25"/>
        <end position="388"/>
    </location>
</feature>
<dbReference type="InterPro" id="IPR045851">
    <property type="entry name" value="AMP-bd_C_sf"/>
</dbReference>